<proteinExistence type="predicted"/>
<accession>A0A6N4XTX0</accession>
<gene>
    <name evidence="1" type="ORF">CHRY9393_02992</name>
</gene>
<dbReference type="EMBL" id="CACVBY010000091">
    <property type="protein sequence ID" value="CAA7391811.1"/>
    <property type="molecule type" value="Genomic_DNA"/>
</dbReference>
<sequence length="295" mass="34598">MKTDKKRLVIKGTILTGREGFKVGEETFSSLLLSVMTSWYYSTYTGSGEPLKNYSQNELREYGKIKSALNGYTNDLHNISINYCLFKEINNNNNNNNNNNIEVGTYKGDLYTVLLLENIFTNLRSLYDFFYHFIKICLNEKQLKQYPQKDSINNLVTFAQNPNNSDKLPPEVVRYLEYIQSDLEDIKKIRDSIIHKGKDIMLSRDSGKLLMRIPIKDLFTRDNLLPNILEEENLNYDVERYLSRIIKTTFKNMEMLGEVLFSELCRDENYRISLCSISNYCIDDFNDFLILKNFD</sequence>
<dbReference type="Proteomes" id="UP000445309">
    <property type="component" value="Unassembled WGS sequence"/>
</dbReference>
<keyword evidence="2" id="KW-1185">Reference proteome</keyword>
<organism evidence="1 2">
    <name type="scientific">Chryseobacterium fistulae</name>
    <dbReference type="NCBI Taxonomy" id="2675058"/>
    <lineage>
        <taxon>Bacteria</taxon>
        <taxon>Pseudomonadati</taxon>
        <taxon>Bacteroidota</taxon>
        <taxon>Flavobacteriia</taxon>
        <taxon>Flavobacteriales</taxon>
        <taxon>Weeksellaceae</taxon>
        <taxon>Chryseobacterium group</taxon>
        <taxon>Chryseobacterium</taxon>
    </lineage>
</organism>
<evidence type="ECO:0000313" key="1">
    <source>
        <dbReference type="EMBL" id="CAA7391811.1"/>
    </source>
</evidence>
<evidence type="ECO:0000313" key="2">
    <source>
        <dbReference type="Proteomes" id="UP000445309"/>
    </source>
</evidence>
<reference evidence="1 2" key="1">
    <citation type="submission" date="2020-01" db="EMBL/GenBank/DDBJ databases">
        <authorList>
            <person name="Rodrigo-Torres L."/>
            <person name="Arahal R. D."/>
            <person name="Lucena T."/>
        </authorList>
    </citation>
    <scope>NUCLEOTIDE SEQUENCE [LARGE SCALE GENOMIC DNA]</scope>
    <source>
        <strain evidence="1 2">CECT 9393</strain>
    </source>
</reference>
<protein>
    <recommendedName>
        <fullName evidence="3">Cthe-2314-like HEPN domain-containing protein</fullName>
    </recommendedName>
</protein>
<evidence type="ECO:0008006" key="3">
    <source>
        <dbReference type="Google" id="ProtNLM"/>
    </source>
</evidence>
<dbReference type="AlphaFoldDB" id="A0A6N4XTX0"/>
<dbReference type="RefSeq" id="WP_162073978.1">
    <property type="nucleotide sequence ID" value="NZ_CACVBY010000091.1"/>
</dbReference>
<name>A0A6N4XTX0_9FLAO</name>